<keyword evidence="2" id="KW-0560">Oxidoreductase</keyword>
<dbReference type="Gene3D" id="3.40.50.720">
    <property type="entry name" value="NAD(P)-binding Rossmann-like Domain"/>
    <property type="match status" value="1"/>
</dbReference>
<evidence type="ECO:0000313" key="5">
    <source>
        <dbReference type="EMBL" id="MBO2012836.1"/>
    </source>
</evidence>
<organism evidence="5 6">
    <name type="scientific">Hymenobacter negativus</name>
    <dbReference type="NCBI Taxonomy" id="2795026"/>
    <lineage>
        <taxon>Bacteria</taxon>
        <taxon>Pseudomonadati</taxon>
        <taxon>Bacteroidota</taxon>
        <taxon>Cytophagia</taxon>
        <taxon>Cytophagales</taxon>
        <taxon>Hymenobacteraceae</taxon>
        <taxon>Hymenobacter</taxon>
    </lineage>
</organism>
<keyword evidence="6" id="KW-1185">Reference proteome</keyword>
<dbReference type="PANTHER" id="PTHR44196:SF1">
    <property type="entry name" value="DEHYDROGENASE_REDUCTASE SDR FAMILY MEMBER 7B"/>
    <property type="match status" value="1"/>
</dbReference>
<protein>
    <submittedName>
        <fullName evidence="5">SDR family NAD(P)-dependent oxidoreductase</fullName>
    </submittedName>
</protein>
<name>A0ABS3QNM2_9BACT</name>
<feature type="domain" description="Ketoreductase" evidence="4">
    <location>
        <begin position="6"/>
        <end position="181"/>
    </location>
</feature>
<dbReference type="PRINTS" id="PR00081">
    <property type="entry name" value="GDHRDH"/>
</dbReference>
<dbReference type="PRINTS" id="PR00080">
    <property type="entry name" value="SDRFAMILY"/>
</dbReference>
<reference evidence="5 6" key="1">
    <citation type="submission" date="2021-03" db="EMBL/GenBank/DDBJ databases">
        <authorList>
            <person name="Kim M.K."/>
        </authorList>
    </citation>
    <scope>NUCLEOTIDE SEQUENCE [LARGE SCALE GENOMIC DNA]</scope>
    <source>
        <strain evidence="5 6">BT442</strain>
    </source>
</reference>
<sequence length="246" mass="26238">MNIQQNTILLTGGGSGIGLALAERFHAAGNTVLICGRDAAKLQTAAERLPGLLTFVCDVAQPAERQRLFEWAIAEAPQLNVLFNNAGIQREVKLTENTEAWAVRANEIAINVEAPMHLTALFGQHLQQQAAAAIINVSSGLGFVALARVPVYSATKAAMHSFTQSLRWQLADTSVQVIEVIPPAVHTNLGGTDHSFGVPLAEYADDVMQQLAAGHQEIAYGFSAKASQASRAELDGLFQALNSQRG</sequence>
<dbReference type="SMART" id="SM00822">
    <property type="entry name" value="PKS_KR"/>
    <property type="match status" value="1"/>
</dbReference>
<gene>
    <name evidence="5" type="ORF">J4E00_27490</name>
</gene>
<dbReference type="InterPro" id="IPR020904">
    <property type="entry name" value="Sc_DH/Rdtase_CS"/>
</dbReference>
<evidence type="ECO:0000256" key="2">
    <source>
        <dbReference type="ARBA" id="ARBA00023002"/>
    </source>
</evidence>
<evidence type="ECO:0000313" key="6">
    <source>
        <dbReference type="Proteomes" id="UP000664369"/>
    </source>
</evidence>
<dbReference type="PROSITE" id="PS00061">
    <property type="entry name" value="ADH_SHORT"/>
    <property type="match status" value="1"/>
</dbReference>
<dbReference type="PANTHER" id="PTHR44196">
    <property type="entry name" value="DEHYDROGENASE/REDUCTASE SDR FAMILY MEMBER 7B"/>
    <property type="match status" value="1"/>
</dbReference>
<proteinExistence type="inferred from homology"/>
<comment type="caution">
    <text evidence="5">The sequence shown here is derived from an EMBL/GenBank/DDBJ whole genome shotgun (WGS) entry which is preliminary data.</text>
</comment>
<comment type="similarity">
    <text evidence="1 3">Belongs to the short-chain dehydrogenases/reductases (SDR) family.</text>
</comment>
<evidence type="ECO:0000256" key="3">
    <source>
        <dbReference type="RuleBase" id="RU000363"/>
    </source>
</evidence>
<dbReference type="SUPFAM" id="SSF51735">
    <property type="entry name" value="NAD(P)-binding Rossmann-fold domains"/>
    <property type="match status" value="1"/>
</dbReference>
<evidence type="ECO:0000259" key="4">
    <source>
        <dbReference type="SMART" id="SM00822"/>
    </source>
</evidence>
<dbReference type="EMBL" id="JAGETZ010000021">
    <property type="protein sequence ID" value="MBO2012836.1"/>
    <property type="molecule type" value="Genomic_DNA"/>
</dbReference>
<dbReference type="InterPro" id="IPR057326">
    <property type="entry name" value="KR_dom"/>
</dbReference>
<accession>A0ABS3QNM2</accession>
<dbReference type="InterPro" id="IPR002347">
    <property type="entry name" value="SDR_fam"/>
</dbReference>
<dbReference type="InterPro" id="IPR036291">
    <property type="entry name" value="NAD(P)-bd_dom_sf"/>
</dbReference>
<evidence type="ECO:0000256" key="1">
    <source>
        <dbReference type="ARBA" id="ARBA00006484"/>
    </source>
</evidence>
<dbReference type="Pfam" id="PF00106">
    <property type="entry name" value="adh_short"/>
    <property type="match status" value="1"/>
</dbReference>
<dbReference type="Proteomes" id="UP000664369">
    <property type="component" value="Unassembled WGS sequence"/>
</dbReference>
<dbReference type="RefSeq" id="WP_208178575.1">
    <property type="nucleotide sequence ID" value="NZ_JAGETZ010000021.1"/>
</dbReference>